<reference evidence="9" key="2">
    <citation type="submission" date="2009-11" db="EMBL/GenBank/DDBJ databases">
        <title>The Genome Sequence of Allomyces macrogynus strain ATCC 38327.</title>
        <authorList>
            <consortium name="The Broad Institute Genome Sequencing Platform"/>
            <person name="Russ C."/>
            <person name="Cuomo C."/>
            <person name="Shea T."/>
            <person name="Young S.K."/>
            <person name="Zeng Q."/>
            <person name="Koehrsen M."/>
            <person name="Haas B."/>
            <person name="Borodovsky M."/>
            <person name="Guigo R."/>
            <person name="Alvarado L."/>
            <person name="Berlin A."/>
            <person name="Borenstein D."/>
            <person name="Chen Z."/>
            <person name="Engels R."/>
            <person name="Freedman E."/>
            <person name="Gellesch M."/>
            <person name="Goldberg J."/>
            <person name="Griggs A."/>
            <person name="Gujja S."/>
            <person name="Heiman D."/>
            <person name="Hepburn T."/>
            <person name="Howarth C."/>
            <person name="Jen D."/>
            <person name="Larson L."/>
            <person name="Lewis B."/>
            <person name="Mehta T."/>
            <person name="Park D."/>
            <person name="Pearson M."/>
            <person name="Roberts A."/>
            <person name="Saif S."/>
            <person name="Shenoy N."/>
            <person name="Sisk P."/>
            <person name="Stolte C."/>
            <person name="Sykes S."/>
            <person name="Walk T."/>
            <person name="White J."/>
            <person name="Yandava C."/>
            <person name="Burger G."/>
            <person name="Gray M.W."/>
            <person name="Holland P.W.H."/>
            <person name="King N."/>
            <person name="Lang F.B.F."/>
            <person name="Roger A.J."/>
            <person name="Ruiz-Trillo I."/>
            <person name="Lander E."/>
            <person name="Nusbaum C."/>
        </authorList>
    </citation>
    <scope>NUCLEOTIDE SEQUENCE [LARGE SCALE GENOMIC DNA]</scope>
    <source>
        <strain evidence="9">ATCC 38327</strain>
    </source>
</reference>
<comment type="similarity">
    <text evidence="2 6">Belongs to the C1D family.</text>
</comment>
<evidence type="ECO:0000256" key="2">
    <source>
        <dbReference type="ARBA" id="ARBA00009154"/>
    </source>
</evidence>
<dbReference type="VEuPathDB" id="FungiDB:AMAG_08709"/>
<proteinExistence type="inferred from homology"/>
<reference evidence="8 9" key="1">
    <citation type="submission" date="2009-11" db="EMBL/GenBank/DDBJ databases">
        <title>Annotation of Allomyces macrogynus ATCC 38327.</title>
        <authorList>
            <consortium name="The Broad Institute Genome Sequencing Platform"/>
            <person name="Russ C."/>
            <person name="Cuomo C."/>
            <person name="Burger G."/>
            <person name="Gray M.W."/>
            <person name="Holland P.W.H."/>
            <person name="King N."/>
            <person name="Lang F.B.F."/>
            <person name="Roger A.J."/>
            <person name="Ruiz-Trillo I."/>
            <person name="Young S.K."/>
            <person name="Zeng Q."/>
            <person name="Gargeya S."/>
            <person name="Fitzgerald M."/>
            <person name="Haas B."/>
            <person name="Abouelleil A."/>
            <person name="Alvarado L."/>
            <person name="Arachchi H.M."/>
            <person name="Berlin A."/>
            <person name="Chapman S.B."/>
            <person name="Gearin G."/>
            <person name="Goldberg J."/>
            <person name="Griggs A."/>
            <person name="Gujja S."/>
            <person name="Hansen M."/>
            <person name="Heiman D."/>
            <person name="Howarth C."/>
            <person name="Larimer J."/>
            <person name="Lui A."/>
            <person name="MacDonald P.J.P."/>
            <person name="McCowen C."/>
            <person name="Montmayeur A."/>
            <person name="Murphy C."/>
            <person name="Neiman D."/>
            <person name="Pearson M."/>
            <person name="Priest M."/>
            <person name="Roberts A."/>
            <person name="Saif S."/>
            <person name="Shea T."/>
            <person name="Sisk P."/>
            <person name="Stolte C."/>
            <person name="Sykes S."/>
            <person name="Wortman J."/>
            <person name="Nusbaum C."/>
            <person name="Birren B."/>
        </authorList>
    </citation>
    <scope>NUCLEOTIDE SEQUENCE [LARGE SCALE GENOMIC DNA]</scope>
    <source>
        <strain evidence="8 9">ATCC 38327</strain>
    </source>
</reference>
<evidence type="ECO:0000256" key="6">
    <source>
        <dbReference type="RuleBase" id="RU368003"/>
    </source>
</evidence>
<comment type="function">
    <text evidence="6">Required for exosome-dependent processing of pre-rRNA and small nucleolar RNA (snRNA) precursors. Involved in processing of 35S pre-rRNA at the A0, A1 and A2 sites.</text>
</comment>
<dbReference type="GO" id="GO:0003677">
    <property type="term" value="F:DNA binding"/>
    <property type="evidence" value="ECO:0007669"/>
    <property type="project" value="TreeGrafter"/>
</dbReference>
<accession>A0A0L0SMJ6</accession>
<dbReference type="GO" id="GO:0003723">
    <property type="term" value="F:RNA binding"/>
    <property type="evidence" value="ECO:0007669"/>
    <property type="project" value="UniProtKB-UniRule"/>
</dbReference>
<dbReference type="Pfam" id="PF04000">
    <property type="entry name" value="Sas10_Utp3"/>
    <property type="match status" value="1"/>
</dbReference>
<protein>
    <recommendedName>
        <fullName evidence="6">Exosome complex protein</fullName>
    </recommendedName>
</protein>
<dbReference type="GO" id="GO:0000178">
    <property type="term" value="C:exosome (RNase complex)"/>
    <property type="evidence" value="ECO:0007669"/>
    <property type="project" value="TreeGrafter"/>
</dbReference>
<dbReference type="PANTHER" id="PTHR15341:SF3">
    <property type="entry name" value="NUCLEAR NUCLEIC ACID-BINDING PROTEIN C1D"/>
    <property type="match status" value="1"/>
</dbReference>
<sequence>MASTTLHPELHAALATLQKSVPSLAGLMDQLAGPGQPSIEDLASTIENPLDRAKLHVHLAFTLHSALHAYLKVNAADTKADHIKAQLDRLKGYFEKIKKADEWKNKRSTVDQGAAGRLIKGALAANNIEDRKAAAAAASASASAPAAPESRPATPAPAASASASASPAPDAPSPAANLPKRPESAKKKRRATTETSAAAASPSPTSSPAPSTGSTKPAKKRKQTKSSS</sequence>
<feature type="region of interest" description="Disordered" evidence="7">
    <location>
        <begin position="143"/>
        <end position="228"/>
    </location>
</feature>
<feature type="compositionally biased region" description="Low complexity" evidence="7">
    <location>
        <begin position="143"/>
        <end position="176"/>
    </location>
</feature>
<dbReference type="GO" id="GO:0010468">
    <property type="term" value="P:regulation of gene expression"/>
    <property type="evidence" value="ECO:0007669"/>
    <property type="project" value="TreeGrafter"/>
</dbReference>
<keyword evidence="9" id="KW-1185">Reference proteome</keyword>
<dbReference type="OMA" id="GADAQNH"/>
<evidence type="ECO:0000256" key="7">
    <source>
        <dbReference type="SAM" id="MobiDB-lite"/>
    </source>
</evidence>
<dbReference type="InterPro" id="IPR011082">
    <property type="entry name" value="Exosome-assoc_fac/DNA_repair"/>
</dbReference>
<organism evidence="8 9">
    <name type="scientific">Allomyces macrogynus (strain ATCC 38327)</name>
    <name type="common">Allomyces javanicus var. macrogynus</name>
    <dbReference type="NCBI Taxonomy" id="578462"/>
    <lineage>
        <taxon>Eukaryota</taxon>
        <taxon>Fungi</taxon>
        <taxon>Fungi incertae sedis</taxon>
        <taxon>Blastocladiomycota</taxon>
        <taxon>Blastocladiomycetes</taxon>
        <taxon>Blastocladiales</taxon>
        <taxon>Blastocladiaceae</taxon>
        <taxon>Allomyces</taxon>
    </lineage>
</organism>
<gene>
    <name evidence="8" type="ORF">AMAG_08709</name>
</gene>
<evidence type="ECO:0000256" key="3">
    <source>
        <dbReference type="ARBA" id="ARBA00022552"/>
    </source>
</evidence>
<keyword evidence="5 6" id="KW-0539">Nucleus</keyword>
<dbReference type="GO" id="GO:0005730">
    <property type="term" value="C:nucleolus"/>
    <property type="evidence" value="ECO:0007669"/>
    <property type="project" value="TreeGrafter"/>
</dbReference>
<evidence type="ECO:0000256" key="5">
    <source>
        <dbReference type="ARBA" id="ARBA00023242"/>
    </source>
</evidence>
<name>A0A0L0SMJ6_ALLM3</name>
<dbReference type="EMBL" id="GG745342">
    <property type="protein sequence ID" value="KNE63605.1"/>
    <property type="molecule type" value="Genomic_DNA"/>
</dbReference>
<feature type="compositionally biased region" description="Low complexity" evidence="7">
    <location>
        <begin position="193"/>
        <end position="216"/>
    </location>
</feature>
<keyword evidence="3 6" id="KW-0698">rRNA processing</keyword>
<feature type="compositionally biased region" description="Basic residues" evidence="7">
    <location>
        <begin position="217"/>
        <end position="228"/>
    </location>
</feature>
<dbReference type="AlphaFoldDB" id="A0A0L0SMJ6"/>
<dbReference type="GO" id="GO:0000460">
    <property type="term" value="P:maturation of 5.8S rRNA"/>
    <property type="evidence" value="ECO:0007669"/>
    <property type="project" value="TreeGrafter"/>
</dbReference>
<comment type="subcellular location">
    <subcellularLocation>
        <location evidence="1 6">Nucleus</location>
    </subcellularLocation>
</comment>
<dbReference type="STRING" id="578462.A0A0L0SMJ6"/>
<evidence type="ECO:0000256" key="4">
    <source>
        <dbReference type="ARBA" id="ARBA00022884"/>
    </source>
</evidence>
<evidence type="ECO:0000313" key="9">
    <source>
        <dbReference type="Proteomes" id="UP000054350"/>
    </source>
</evidence>
<dbReference type="Proteomes" id="UP000054350">
    <property type="component" value="Unassembled WGS sequence"/>
</dbReference>
<keyword evidence="4 6" id="KW-0694">RNA-binding</keyword>
<dbReference type="OrthoDB" id="1421013at2759"/>
<evidence type="ECO:0000313" key="8">
    <source>
        <dbReference type="EMBL" id="KNE63605.1"/>
    </source>
</evidence>
<dbReference type="InterPro" id="IPR007146">
    <property type="entry name" value="Sas10/Utp3/C1D"/>
</dbReference>
<evidence type="ECO:0000256" key="1">
    <source>
        <dbReference type="ARBA" id="ARBA00004123"/>
    </source>
</evidence>
<dbReference type="PANTHER" id="PTHR15341">
    <property type="entry name" value="SUN-COR STEROID HORMONE RECEPTOR CO-REPRESSOR"/>
    <property type="match status" value="1"/>
</dbReference>